<dbReference type="PIRSF" id="PIRSF000233">
    <property type="entry name" value="Nitr_rd_NADH"/>
    <property type="match status" value="1"/>
</dbReference>
<dbReference type="GO" id="GO:0016020">
    <property type="term" value="C:membrane"/>
    <property type="evidence" value="ECO:0007669"/>
    <property type="project" value="UniProtKB-SubCell"/>
</dbReference>
<keyword evidence="13" id="KW-0560">Oxidoreductase</keyword>
<evidence type="ECO:0000256" key="13">
    <source>
        <dbReference type="ARBA" id="ARBA00023002"/>
    </source>
</evidence>
<dbReference type="SUPFAM" id="SSF55856">
    <property type="entry name" value="Cytochrome b5-like heme/steroid binding domain"/>
    <property type="match status" value="1"/>
</dbReference>
<feature type="binding site" evidence="19">
    <location>
        <position position="214"/>
    </location>
    <ligand>
        <name>Mo-molybdopterin</name>
        <dbReference type="ChEBI" id="CHEBI:71302"/>
    </ligand>
    <ligandPart>
        <name>Mo</name>
        <dbReference type="ChEBI" id="CHEBI:28685"/>
    </ligandPart>
</feature>
<dbReference type="InterPro" id="IPR000572">
    <property type="entry name" value="OxRdtase_Mopterin-bd_dom"/>
</dbReference>
<evidence type="ECO:0000256" key="1">
    <source>
        <dbReference type="ARBA" id="ARBA00001971"/>
    </source>
</evidence>
<dbReference type="Pfam" id="PF00970">
    <property type="entry name" value="FAD_binding_6"/>
    <property type="match status" value="1"/>
</dbReference>
<evidence type="ECO:0000256" key="6">
    <source>
        <dbReference type="ARBA" id="ARBA00011738"/>
    </source>
</evidence>
<dbReference type="Gene3D" id="3.10.120.10">
    <property type="entry name" value="Cytochrome b5-like heme/steroid binding domain"/>
    <property type="match status" value="1"/>
</dbReference>
<dbReference type="PRINTS" id="PR00406">
    <property type="entry name" value="CYTB5RDTASE"/>
</dbReference>
<dbReference type="InterPro" id="IPR001709">
    <property type="entry name" value="Flavoprot_Pyr_Nucl_cyt_Rdtase"/>
</dbReference>
<keyword evidence="17" id="KW-1015">Disulfide bond</keyword>
<dbReference type="Gene3D" id="2.40.30.10">
    <property type="entry name" value="Translation factors"/>
    <property type="match status" value="1"/>
</dbReference>
<dbReference type="FunFam" id="3.40.50.80:FF:000025">
    <property type="entry name" value="Nitrate reductase [NADH]"/>
    <property type="match status" value="1"/>
</dbReference>
<dbReference type="InterPro" id="IPR036374">
    <property type="entry name" value="OxRdtase_Mopterin-bd_sf"/>
</dbReference>
<keyword evidence="14" id="KW-0408">Iron</keyword>
<dbReference type="SUPFAM" id="SSF52343">
    <property type="entry name" value="Ferredoxin reductase-like, C-terminal NADP-linked domain"/>
    <property type="match status" value="1"/>
</dbReference>
<dbReference type="FunFam" id="3.10.120.10:FF:000002">
    <property type="entry name" value="Cytochrome b5 type B"/>
    <property type="match status" value="1"/>
</dbReference>
<dbReference type="Gene3D" id="3.90.420.10">
    <property type="entry name" value="Oxidoreductase, molybdopterin-binding domain"/>
    <property type="match status" value="1"/>
</dbReference>
<dbReference type="AlphaFoldDB" id="A0AAD3HSS5"/>
<keyword evidence="8" id="KW-0349">Heme</keyword>
<dbReference type="PROSITE" id="PS51384">
    <property type="entry name" value="FAD_FR"/>
    <property type="match status" value="1"/>
</dbReference>
<evidence type="ECO:0000256" key="17">
    <source>
        <dbReference type="ARBA" id="ARBA00023157"/>
    </source>
</evidence>
<keyword evidence="9" id="KW-0285">Flavoprotein</keyword>
<feature type="compositionally biased region" description="Low complexity" evidence="20">
    <location>
        <begin position="563"/>
        <end position="580"/>
    </location>
</feature>
<evidence type="ECO:0000256" key="18">
    <source>
        <dbReference type="ARBA" id="ARBA00073662"/>
    </source>
</evidence>
<dbReference type="GO" id="GO:0050464">
    <property type="term" value="F:nitrate reductase (NADPH) activity"/>
    <property type="evidence" value="ECO:0007669"/>
    <property type="project" value="InterPro"/>
</dbReference>
<dbReference type="SMART" id="SM01117">
    <property type="entry name" value="Cyt-b5"/>
    <property type="match status" value="1"/>
</dbReference>
<dbReference type="SUPFAM" id="SSF56524">
    <property type="entry name" value="Oxidoreductase molybdopterin-binding domain"/>
    <property type="match status" value="1"/>
</dbReference>
<evidence type="ECO:0000259" key="21">
    <source>
        <dbReference type="PROSITE" id="PS50255"/>
    </source>
</evidence>
<evidence type="ECO:0000256" key="8">
    <source>
        <dbReference type="ARBA" id="ARBA00022617"/>
    </source>
</evidence>
<dbReference type="PROSITE" id="PS00191">
    <property type="entry name" value="CYTOCHROME_B5_1"/>
    <property type="match status" value="1"/>
</dbReference>
<dbReference type="FunFam" id="2.40.30.10:FF:000021">
    <property type="entry name" value="NADH-cytochrome b5 reductase"/>
    <property type="match status" value="1"/>
</dbReference>
<evidence type="ECO:0000313" key="23">
    <source>
        <dbReference type="EMBL" id="GFR51547.1"/>
    </source>
</evidence>
<dbReference type="Pfam" id="PF00173">
    <property type="entry name" value="Cyt-b5"/>
    <property type="match status" value="1"/>
</dbReference>
<evidence type="ECO:0000256" key="7">
    <source>
        <dbReference type="ARBA" id="ARBA00022505"/>
    </source>
</evidence>
<comment type="cofactor">
    <cofactor evidence="1">
        <name>heme</name>
        <dbReference type="ChEBI" id="CHEBI:30413"/>
    </cofactor>
</comment>
<dbReference type="SUPFAM" id="SSF63380">
    <property type="entry name" value="Riboflavin synthase domain-like"/>
    <property type="match status" value="1"/>
</dbReference>
<feature type="domain" description="FAD-binding FR-type" evidence="22">
    <location>
        <begin position="697"/>
        <end position="809"/>
    </location>
</feature>
<keyword evidence="12" id="KW-0274">FAD</keyword>
<comment type="cofactor">
    <cofactor evidence="19">
        <name>Mo-molybdopterin</name>
        <dbReference type="ChEBI" id="CHEBI:71302"/>
    </cofactor>
    <text evidence="19">Binds 1 Mo-molybdopterin (Mo-MPT) cofactor per subunit.</text>
</comment>
<protein>
    <recommendedName>
        <fullName evidence="18">Nitrate reductase [NADH]</fullName>
    </recommendedName>
</protein>
<dbReference type="EMBL" id="BMAR01000051">
    <property type="protein sequence ID" value="GFR51547.1"/>
    <property type="molecule type" value="Genomic_DNA"/>
</dbReference>
<gene>
    <name evidence="23" type="ORF">Agub_g13966</name>
</gene>
<dbReference type="Pfam" id="PF00175">
    <property type="entry name" value="NAD_binding_1"/>
    <property type="match status" value="1"/>
</dbReference>
<dbReference type="Gene3D" id="2.60.40.650">
    <property type="match status" value="1"/>
</dbReference>
<evidence type="ECO:0000256" key="9">
    <source>
        <dbReference type="ARBA" id="ARBA00022630"/>
    </source>
</evidence>
<dbReference type="Proteomes" id="UP001054857">
    <property type="component" value="Unassembled WGS sequence"/>
</dbReference>
<dbReference type="Pfam" id="PF00174">
    <property type="entry name" value="Oxidored_molyb"/>
    <property type="match status" value="1"/>
</dbReference>
<evidence type="ECO:0000256" key="2">
    <source>
        <dbReference type="ARBA" id="ARBA00001974"/>
    </source>
</evidence>
<accession>A0AAD3HSS5</accession>
<evidence type="ECO:0000256" key="20">
    <source>
        <dbReference type="SAM" id="MobiDB-lite"/>
    </source>
</evidence>
<keyword evidence="11 19" id="KW-0479">Metal-binding</keyword>
<evidence type="ECO:0000256" key="5">
    <source>
        <dbReference type="ARBA" id="ARBA00006253"/>
    </source>
</evidence>
<dbReference type="InterPro" id="IPR008333">
    <property type="entry name" value="Cbr1-like_FAD-bd_dom"/>
</dbReference>
<dbReference type="GO" id="GO:0020037">
    <property type="term" value="F:heme binding"/>
    <property type="evidence" value="ECO:0007669"/>
    <property type="project" value="InterPro"/>
</dbReference>
<evidence type="ECO:0000313" key="24">
    <source>
        <dbReference type="Proteomes" id="UP001054857"/>
    </source>
</evidence>
<evidence type="ECO:0000256" key="14">
    <source>
        <dbReference type="ARBA" id="ARBA00023004"/>
    </source>
</evidence>
<dbReference type="InterPro" id="IPR036400">
    <property type="entry name" value="Cyt_B5-like_heme/steroid_sf"/>
</dbReference>
<dbReference type="InterPro" id="IPR005066">
    <property type="entry name" value="MoCF_OxRdtse_dimer"/>
</dbReference>
<dbReference type="GO" id="GO:0008482">
    <property type="term" value="F:sulfite oxidase activity"/>
    <property type="evidence" value="ECO:0007669"/>
    <property type="project" value="TreeGrafter"/>
</dbReference>
<evidence type="ECO:0000256" key="19">
    <source>
        <dbReference type="PIRSR" id="PIRSR000233-1"/>
    </source>
</evidence>
<evidence type="ECO:0000259" key="22">
    <source>
        <dbReference type="PROSITE" id="PS51384"/>
    </source>
</evidence>
<evidence type="ECO:0000256" key="3">
    <source>
        <dbReference type="ARBA" id="ARBA00003838"/>
    </source>
</evidence>
<dbReference type="PRINTS" id="PR00407">
    <property type="entry name" value="EUMOPTERIN"/>
</dbReference>
<dbReference type="InterPro" id="IPR014756">
    <property type="entry name" value="Ig_E-set"/>
</dbReference>
<dbReference type="GO" id="GO:0006790">
    <property type="term" value="P:sulfur compound metabolic process"/>
    <property type="evidence" value="ECO:0007669"/>
    <property type="project" value="TreeGrafter"/>
</dbReference>
<evidence type="ECO:0000256" key="16">
    <source>
        <dbReference type="ARBA" id="ARBA00023136"/>
    </source>
</evidence>
<comment type="function">
    <text evidence="3">Nitrate reductase is a key enzyme involved in the first step of nitrate assimilation in plants, fungi and bacteria.</text>
</comment>
<organism evidence="23 24">
    <name type="scientific">Astrephomene gubernaculifera</name>
    <dbReference type="NCBI Taxonomy" id="47775"/>
    <lineage>
        <taxon>Eukaryota</taxon>
        <taxon>Viridiplantae</taxon>
        <taxon>Chlorophyta</taxon>
        <taxon>core chlorophytes</taxon>
        <taxon>Chlorophyceae</taxon>
        <taxon>CS clade</taxon>
        <taxon>Chlamydomonadales</taxon>
        <taxon>Astrephomenaceae</taxon>
        <taxon>Astrephomene</taxon>
    </lineage>
</organism>
<dbReference type="CDD" id="cd06183">
    <property type="entry name" value="cyt_b5_reduct_like"/>
    <property type="match status" value="1"/>
</dbReference>
<dbReference type="GO" id="GO:0030151">
    <property type="term" value="F:molybdenum ion binding"/>
    <property type="evidence" value="ECO:0007669"/>
    <property type="project" value="InterPro"/>
</dbReference>
<dbReference type="Gene3D" id="3.40.50.80">
    <property type="entry name" value="Nucleotide-binding domain of ferredoxin-NADP reductase (FNR) module"/>
    <property type="match status" value="1"/>
</dbReference>
<evidence type="ECO:0000256" key="11">
    <source>
        <dbReference type="ARBA" id="ARBA00022723"/>
    </source>
</evidence>
<dbReference type="PANTHER" id="PTHR19372">
    <property type="entry name" value="SULFITE REDUCTASE"/>
    <property type="match status" value="1"/>
</dbReference>
<dbReference type="PANTHER" id="PTHR19372:SF7">
    <property type="entry name" value="SULFITE OXIDASE, MITOCHONDRIAL"/>
    <property type="match status" value="1"/>
</dbReference>
<dbReference type="InterPro" id="IPR017927">
    <property type="entry name" value="FAD-bd_FR_type"/>
</dbReference>
<dbReference type="InterPro" id="IPR017938">
    <property type="entry name" value="Riboflavin_synthase-like_b-brl"/>
</dbReference>
<dbReference type="InterPro" id="IPR008335">
    <property type="entry name" value="Mopterin_OxRdtase_euk"/>
</dbReference>
<evidence type="ECO:0000256" key="15">
    <source>
        <dbReference type="ARBA" id="ARBA00023063"/>
    </source>
</evidence>
<evidence type="ECO:0000256" key="10">
    <source>
        <dbReference type="ARBA" id="ARBA00022692"/>
    </source>
</evidence>
<name>A0AAD3HSS5_9CHLO</name>
<proteinExistence type="inferred from homology"/>
<dbReference type="InterPro" id="IPR012137">
    <property type="entry name" value="Nitr_rd_NADH"/>
</dbReference>
<dbReference type="GO" id="GO:0043546">
    <property type="term" value="F:molybdopterin cofactor binding"/>
    <property type="evidence" value="ECO:0007669"/>
    <property type="project" value="InterPro"/>
</dbReference>
<keyword evidence="7 19" id="KW-0500">Molybdenum</keyword>
<dbReference type="FunFam" id="3.90.420.10:FF:000003">
    <property type="entry name" value="Nitrate reductase"/>
    <property type="match status" value="1"/>
</dbReference>
<comment type="cofactor">
    <cofactor evidence="2">
        <name>FAD</name>
        <dbReference type="ChEBI" id="CHEBI:57692"/>
    </cofactor>
</comment>
<comment type="caution">
    <text evidence="23">The sequence shown here is derived from an EMBL/GenBank/DDBJ whole genome shotgun (WGS) entry which is preliminary data.</text>
</comment>
<dbReference type="InterPro" id="IPR039261">
    <property type="entry name" value="FNR_nucleotide-bd"/>
</dbReference>
<dbReference type="Pfam" id="PF03404">
    <property type="entry name" value="Mo-co_dimer"/>
    <property type="match status" value="1"/>
</dbReference>
<comment type="similarity">
    <text evidence="5">Belongs to the nitrate reductase family.</text>
</comment>
<keyword evidence="24" id="KW-1185">Reference proteome</keyword>
<dbReference type="PRINTS" id="PR00363">
    <property type="entry name" value="CYTOCHROMEB5"/>
</dbReference>
<keyword evidence="16" id="KW-0472">Membrane</keyword>
<dbReference type="InterPro" id="IPR018506">
    <property type="entry name" value="Cyt_B5_heme-BS"/>
</dbReference>
<dbReference type="CDD" id="cd02112">
    <property type="entry name" value="eukary_NR_Moco"/>
    <property type="match status" value="1"/>
</dbReference>
<feature type="domain" description="Cytochrome b5 heme-binding" evidence="21">
    <location>
        <begin position="581"/>
        <end position="656"/>
    </location>
</feature>
<dbReference type="InterPro" id="IPR001433">
    <property type="entry name" value="OxRdtase_FAD/NAD-bd"/>
</dbReference>
<dbReference type="InterPro" id="IPR001199">
    <property type="entry name" value="Cyt_B5-like_heme/steroid-bd"/>
</dbReference>
<keyword evidence="15" id="KW-0534">Nitrate assimilation</keyword>
<dbReference type="PROSITE" id="PS50255">
    <property type="entry name" value="CYTOCHROME_B5_2"/>
    <property type="match status" value="1"/>
</dbReference>
<keyword evidence="10" id="KW-0812">Transmembrane</keyword>
<comment type="subcellular location">
    <subcellularLocation>
        <location evidence="4">Membrane</location>
    </subcellularLocation>
</comment>
<dbReference type="PRINTS" id="PR00371">
    <property type="entry name" value="FPNCR"/>
</dbReference>
<evidence type="ECO:0000256" key="12">
    <source>
        <dbReference type="ARBA" id="ARBA00022827"/>
    </source>
</evidence>
<dbReference type="InterPro" id="IPR022407">
    <property type="entry name" value="OxRdtase_Mopterin_BS"/>
</dbReference>
<dbReference type="PROSITE" id="PS00559">
    <property type="entry name" value="MOLYBDOPTERIN_EUK"/>
    <property type="match status" value="1"/>
</dbReference>
<comment type="subunit">
    <text evidence="6">Homodimer.</text>
</comment>
<dbReference type="GO" id="GO:0006809">
    <property type="term" value="P:nitric oxide biosynthetic process"/>
    <property type="evidence" value="ECO:0007669"/>
    <property type="project" value="InterPro"/>
</dbReference>
<evidence type="ECO:0000256" key="4">
    <source>
        <dbReference type="ARBA" id="ARBA00004370"/>
    </source>
</evidence>
<reference evidence="23 24" key="1">
    <citation type="journal article" date="2021" name="Sci. Rep.">
        <title>Genome sequencing of the multicellular alga Astrephomene provides insights into convergent evolution of germ-soma differentiation.</title>
        <authorList>
            <person name="Yamashita S."/>
            <person name="Yamamoto K."/>
            <person name="Matsuzaki R."/>
            <person name="Suzuki S."/>
            <person name="Yamaguchi H."/>
            <person name="Hirooka S."/>
            <person name="Minakuchi Y."/>
            <person name="Miyagishima S."/>
            <person name="Kawachi M."/>
            <person name="Toyoda A."/>
            <person name="Nozaki H."/>
        </authorList>
    </citation>
    <scope>NUCLEOTIDE SEQUENCE [LARGE SCALE GENOMIC DNA]</scope>
    <source>
        <strain evidence="23 24">NIES-4017</strain>
    </source>
</reference>
<feature type="non-terminal residue" evidence="23">
    <location>
        <position position="954"/>
    </location>
</feature>
<sequence length="954" mass="105486">HTSSINNCSVFQYAYVHVTPVQSFVVLLQSRFAESYSSYRNRNRFVFSSAFLGPVSRASSSPVTYLFQYLSIISNMTASEPISGAIISQAVEHGAPYEPPLTPDHPEWQLHVPAAQVDKKDQNTPDSWVRRDPRIIRLTGRHPLNCEPPIDVLMKYGFITPPAVHFVRNHGPPPRITWGEHRVEIKGLVDKPLVLTMDDILSLPSVTFPCTLVCAGNRRKEENMIKKSIGFNWGCGAVSTSYWTGVRLRDVLLLAGVKTPEQGANYVRFRGPKGELPRGEDGSYGTSVTYGKAMDPASDVILAYKQNHRWLTPDHGFPVRVIIPGYIGGRMIKWLEEIEVAETESQNFYHFMDNRVMPSHVDEALATAEGWWYKPDFMITDLNINSAVARPSHDEVVRLDANRPYTMSGYAYAGAGRKIIRCEVSLDDGKTWRLGDIQRFEKPNAYGKYWCWVHWTLDVMTFELMSAKEVLLRAWDESMNTQPAVITWNLMGMLNNCYFRIKIHPHVCADGVLGLRFQHPAPLEQGELGNVGWREEEALVAQALAAVKEGSGVPAPPPPPQPTAGAGAAASAPAANGTAGPRQYTMEEVAQHNTEESCWFVHDGKVYDATPYLEEHPGGSESILIVAGADATDEFNSIHSTKAKSMLAQYYIGELVASKSADATPAAAAAPAAPEPQPVASTSGPAAAAPLVALNPRAKVSLPLIDRIELNRNTRIFRFGLPSPEHRVGLPVGKHVFVYANIGGETVMRAYTPVSGDQELGRLDLLIKVYFANEHPAFPAGGKMSQHMESLRIGDCLDFKGPLGHFVFEGAGCYTLNGKNPKQATHMSFIAGGTGITPCYAVIRAALADPRDTTQLSLVYANNTEQDILLREELDELANNNPDRFHLWYTVVEPTPEWKYGTGRVTQDMFREHLFAAAGSERLALMCGPPPMIEYACLPFLKAMGYEKEQMVQF</sequence>
<dbReference type="SUPFAM" id="SSF81296">
    <property type="entry name" value="E set domains"/>
    <property type="match status" value="1"/>
</dbReference>
<feature type="region of interest" description="Disordered" evidence="20">
    <location>
        <begin position="550"/>
        <end position="580"/>
    </location>
</feature>
<dbReference type="GO" id="GO:0042128">
    <property type="term" value="P:nitrate assimilation"/>
    <property type="evidence" value="ECO:0007669"/>
    <property type="project" value="UniProtKB-KW"/>
</dbReference>